<dbReference type="Proteomes" id="UP001396334">
    <property type="component" value="Unassembled WGS sequence"/>
</dbReference>
<organism evidence="1 2">
    <name type="scientific">Hibiscus sabdariffa</name>
    <name type="common">roselle</name>
    <dbReference type="NCBI Taxonomy" id="183260"/>
    <lineage>
        <taxon>Eukaryota</taxon>
        <taxon>Viridiplantae</taxon>
        <taxon>Streptophyta</taxon>
        <taxon>Embryophyta</taxon>
        <taxon>Tracheophyta</taxon>
        <taxon>Spermatophyta</taxon>
        <taxon>Magnoliopsida</taxon>
        <taxon>eudicotyledons</taxon>
        <taxon>Gunneridae</taxon>
        <taxon>Pentapetalae</taxon>
        <taxon>rosids</taxon>
        <taxon>malvids</taxon>
        <taxon>Malvales</taxon>
        <taxon>Malvaceae</taxon>
        <taxon>Malvoideae</taxon>
        <taxon>Hibiscus</taxon>
    </lineage>
</organism>
<protein>
    <submittedName>
        <fullName evidence="1">Uncharacterized protein</fullName>
    </submittedName>
</protein>
<accession>A0ABR2TZ22</accession>
<name>A0ABR2TZ22_9ROSI</name>
<reference evidence="1 2" key="1">
    <citation type="journal article" date="2024" name="G3 (Bethesda)">
        <title>Genome assembly of Hibiscus sabdariffa L. provides insights into metabolisms of medicinal natural products.</title>
        <authorList>
            <person name="Kim T."/>
        </authorList>
    </citation>
    <scope>NUCLEOTIDE SEQUENCE [LARGE SCALE GENOMIC DNA]</scope>
    <source>
        <strain evidence="1">TK-2024</strain>
        <tissue evidence="1">Old leaves</tissue>
    </source>
</reference>
<evidence type="ECO:0000313" key="2">
    <source>
        <dbReference type="Proteomes" id="UP001396334"/>
    </source>
</evidence>
<proteinExistence type="predicted"/>
<dbReference type="EMBL" id="JBBPBN010000004">
    <property type="protein sequence ID" value="KAK9042443.1"/>
    <property type="molecule type" value="Genomic_DNA"/>
</dbReference>
<gene>
    <name evidence="1" type="ORF">V6N11_017517</name>
</gene>
<keyword evidence="2" id="KW-1185">Reference proteome</keyword>
<sequence>MAAKNPSMYGSSSSRSVVVNVEATSSNTEHLFGPWMLVDTRRRRASLNKATPRVVECAKVWKDNSIGSRFLTLEVTTKIVLDTVNDEVGMTDTNVPSVVVLDIVTPSKMITVESLHIKEVDVVVIESNHRGQHTDILISDKTPQKTCSTSGKMAKLRVVSLEIPLLLPVDVLSKSSDRDKDVVPIVDGSCTVVEHNSVVFDGLSENFVSIIERSRRDGNALADWLAKLAPRNEFRTQFYDVAPL</sequence>
<comment type="caution">
    <text evidence="1">The sequence shown here is derived from an EMBL/GenBank/DDBJ whole genome shotgun (WGS) entry which is preliminary data.</text>
</comment>
<evidence type="ECO:0000313" key="1">
    <source>
        <dbReference type="EMBL" id="KAK9042443.1"/>
    </source>
</evidence>